<comment type="caution">
    <text evidence="2">The sequence shown here is derived from an EMBL/GenBank/DDBJ whole genome shotgun (WGS) entry which is preliminary data.</text>
</comment>
<dbReference type="InterPro" id="IPR038925">
    <property type="entry name" value="At3g17800-like"/>
</dbReference>
<dbReference type="PANTHER" id="PTHR31808:SF9">
    <property type="entry name" value="F21O3.2 PROTEIN"/>
    <property type="match status" value="1"/>
</dbReference>
<organism evidence="2 3">
    <name type="scientific">Xanthoceras sorbifolium</name>
    <dbReference type="NCBI Taxonomy" id="99658"/>
    <lineage>
        <taxon>Eukaryota</taxon>
        <taxon>Viridiplantae</taxon>
        <taxon>Streptophyta</taxon>
        <taxon>Embryophyta</taxon>
        <taxon>Tracheophyta</taxon>
        <taxon>Spermatophyta</taxon>
        <taxon>Magnoliopsida</taxon>
        <taxon>eudicotyledons</taxon>
        <taxon>Gunneridae</taxon>
        <taxon>Pentapetalae</taxon>
        <taxon>rosids</taxon>
        <taxon>malvids</taxon>
        <taxon>Sapindales</taxon>
        <taxon>Sapindaceae</taxon>
        <taxon>Xanthoceroideae</taxon>
        <taxon>Xanthoceras</taxon>
    </lineage>
</organism>
<keyword evidence="1" id="KW-0472">Membrane</keyword>
<gene>
    <name evidence="2" type="ORF">JRO89_XS01G0053700</name>
</gene>
<dbReference type="Pfam" id="PF05542">
    <property type="entry name" value="DUF760"/>
    <property type="match status" value="1"/>
</dbReference>
<dbReference type="InterPro" id="IPR008479">
    <property type="entry name" value="DUF760"/>
</dbReference>
<accession>A0ABQ8IJS0</accession>
<name>A0ABQ8IJS0_9ROSI</name>
<evidence type="ECO:0000313" key="2">
    <source>
        <dbReference type="EMBL" id="KAH7576402.1"/>
    </source>
</evidence>
<dbReference type="Proteomes" id="UP000827721">
    <property type="component" value="Unassembled WGS sequence"/>
</dbReference>
<dbReference type="EMBL" id="JAFEMO010000001">
    <property type="protein sequence ID" value="KAH7576402.1"/>
    <property type="molecule type" value="Genomic_DNA"/>
</dbReference>
<feature type="transmembrane region" description="Helical" evidence="1">
    <location>
        <begin position="115"/>
        <end position="135"/>
    </location>
</feature>
<keyword evidence="1" id="KW-0812">Transmembrane</keyword>
<dbReference type="PANTHER" id="PTHR31808">
    <property type="entry name" value="EXPRESSED PROTEIN"/>
    <property type="match status" value="1"/>
</dbReference>
<evidence type="ECO:0000313" key="3">
    <source>
        <dbReference type="Proteomes" id="UP000827721"/>
    </source>
</evidence>
<proteinExistence type="predicted"/>
<keyword evidence="3" id="KW-1185">Reference proteome</keyword>
<reference evidence="2 3" key="1">
    <citation type="submission" date="2021-02" db="EMBL/GenBank/DDBJ databases">
        <title>Plant Genome Project.</title>
        <authorList>
            <person name="Zhang R.-G."/>
        </authorList>
    </citation>
    <scope>NUCLEOTIDE SEQUENCE [LARGE SCALE GENOMIC DNA]</scope>
    <source>
        <tissue evidence="2">Leaves</tissue>
    </source>
</reference>
<protein>
    <submittedName>
        <fullName evidence="2">Uncharacterized protein</fullName>
    </submittedName>
</protein>
<evidence type="ECO:0000256" key="1">
    <source>
        <dbReference type="SAM" id="Phobius"/>
    </source>
</evidence>
<keyword evidence="1" id="KW-1133">Transmembrane helix</keyword>
<sequence>MDYSLSLHKTPQSLPFLPFSHGRFVGKKNIIGVGRNCKTQLVVARAGPSHCEFSSSPLNTPLEPNSPAGRFLSGVLLNHRQFFNLAVSDELKLLSNDRDAAFNRMFLSSASDEAALHRVVVVLHMVVIPVLIYLVSCNKSLFILNARRIAQLKEDECQTAVEDVMYMLIFYKFSEIRVPLVPKLSRCIYNGRLEIWPAKDWELESIHSFEVLEMVREHISTVIGLRANSSVTDSWATTQIQRPHLGRVYVASILYGYFLKSASLRHHLEQCLRLTHRDLLPSNRNSLQFPEIWSYGLANLVFGHINNVESVSLGQGSSRQEKLKCYVMGFDPETLQRCAKLKSKETVNLIEKHSCALFGDTKKGLLDTDEVILTSFSSLKRLVLEAIAFGSFLWDTEEYVNTVVVNAYIFRRNSLVGLPLYGHSPMPWNWGNIGSSLLSKSIELCCVTAYLLVLIIQAFKVPGEAIHGALDQLGDIIKACFEYFLEVLMEAIGSIISSGLDLLKEAVIESVTATGSTMGSLAEKSRDSLDVVMKSLPDILDGLWEMVSTIFKDLWDNYMDALGYVTQNA</sequence>